<organism evidence="1 2">
    <name type="scientific">Daphnia magna</name>
    <dbReference type="NCBI Taxonomy" id="35525"/>
    <lineage>
        <taxon>Eukaryota</taxon>
        <taxon>Metazoa</taxon>
        <taxon>Ecdysozoa</taxon>
        <taxon>Arthropoda</taxon>
        <taxon>Crustacea</taxon>
        <taxon>Branchiopoda</taxon>
        <taxon>Diplostraca</taxon>
        <taxon>Cladocera</taxon>
        <taxon>Anomopoda</taxon>
        <taxon>Daphniidae</taxon>
        <taxon>Daphnia</taxon>
    </lineage>
</organism>
<accession>A0ABQ9ZL38</accession>
<dbReference type="EMBL" id="JAOYFB010000004">
    <property type="protein sequence ID" value="KAK4013593.1"/>
    <property type="molecule type" value="Genomic_DNA"/>
</dbReference>
<gene>
    <name evidence="1" type="ORF">OUZ56_026146</name>
</gene>
<evidence type="ECO:0000313" key="1">
    <source>
        <dbReference type="EMBL" id="KAK4013593.1"/>
    </source>
</evidence>
<protein>
    <submittedName>
        <fullName evidence="1">Uncharacterized protein</fullName>
    </submittedName>
</protein>
<name>A0ABQ9ZL38_9CRUS</name>
<dbReference type="Proteomes" id="UP001234178">
    <property type="component" value="Unassembled WGS sequence"/>
</dbReference>
<keyword evidence="2" id="KW-1185">Reference proteome</keyword>
<comment type="caution">
    <text evidence="1">The sequence shown here is derived from an EMBL/GenBank/DDBJ whole genome shotgun (WGS) entry which is preliminary data.</text>
</comment>
<proteinExistence type="predicted"/>
<sequence length="197" mass="21540">MCGDLHSRGLLLRQIYGVGVARYAGGMLLGVPSLLGLPALQHCNRLGWRSVPASRTKEAVPSFHIGSSYHATQSRLIGPESARTLDCCFVWNYLEHFVDSDQDTDFFLLAAGLGWKNNGGLRRCARCYRNPAIRTVKEVYCLAMQLMPSQMGQSQNPPAYYVKVGNCLELPAADSLQPSSSKTITLGAPKPAAKRIL</sequence>
<reference evidence="1 2" key="1">
    <citation type="journal article" date="2023" name="Nucleic Acids Res.">
        <title>The hologenome of Daphnia magna reveals possible DNA methylation and microbiome-mediated evolution of the host genome.</title>
        <authorList>
            <person name="Chaturvedi A."/>
            <person name="Li X."/>
            <person name="Dhandapani V."/>
            <person name="Marshall H."/>
            <person name="Kissane S."/>
            <person name="Cuenca-Cambronero M."/>
            <person name="Asole G."/>
            <person name="Calvet F."/>
            <person name="Ruiz-Romero M."/>
            <person name="Marangio P."/>
            <person name="Guigo R."/>
            <person name="Rago D."/>
            <person name="Mirbahai L."/>
            <person name="Eastwood N."/>
            <person name="Colbourne J.K."/>
            <person name="Zhou J."/>
            <person name="Mallon E."/>
            <person name="Orsini L."/>
        </authorList>
    </citation>
    <scope>NUCLEOTIDE SEQUENCE [LARGE SCALE GENOMIC DNA]</scope>
    <source>
        <strain evidence="1">LRV0_1</strain>
    </source>
</reference>
<evidence type="ECO:0000313" key="2">
    <source>
        <dbReference type="Proteomes" id="UP001234178"/>
    </source>
</evidence>